<organism evidence="2 3">
    <name type="scientific">Midichloria mitochondrii (strain IricVA)</name>
    <dbReference type="NCBI Taxonomy" id="696127"/>
    <lineage>
        <taxon>Bacteria</taxon>
        <taxon>Pseudomonadati</taxon>
        <taxon>Pseudomonadota</taxon>
        <taxon>Alphaproteobacteria</taxon>
        <taxon>Rickettsiales</taxon>
        <taxon>Candidatus Midichloriaceae</taxon>
        <taxon>Candidatus Midichloria</taxon>
    </lineage>
</organism>
<dbReference type="AlphaFoldDB" id="F7XX11"/>
<dbReference type="EMBL" id="CP002130">
    <property type="protein sequence ID" value="AEI89210.1"/>
    <property type="molecule type" value="Genomic_DNA"/>
</dbReference>
<gene>
    <name evidence="2" type="ordered locus">midi_00927</name>
</gene>
<evidence type="ECO:0000313" key="3">
    <source>
        <dbReference type="Proteomes" id="UP000006639"/>
    </source>
</evidence>
<evidence type="ECO:0000313" key="2">
    <source>
        <dbReference type="EMBL" id="AEI89210.1"/>
    </source>
</evidence>
<keyword evidence="1" id="KW-1133">Transmembrane helix</keyword>
<keyword evidence="1" id="KW-0472">Membrane</keyword>
<keyword evidence="3" id="KW-1185">Reference proteome</keyword>
<keyword evidence="1" id="KW-0812">Transmembrane</keyword>
<reference evidence="2 3" key="1">
    <citation type="journal article" date="2011" name="Mol. Biol. Evol.">
        <title>Phylogenomic evidence for the presence of a flagellum and cbb3 oxidase in the free-living mitochondrial ancestor.</title>
        <authorList>
            <person name="Sassera D."/>
            <person name="Lo N."/>
            <person name="Epis S."/>
            <person name="D'Auria G."/>
            <person name="Montagna M."/>
            <person name="Comandatore F."/>
            <person name="Horner D."/>
            <person name="Pereto J."/>
            <person name="Luciano A.M."/>
            <person name="Franciosi F."/>
            <person name="Ferri E."/>
            <person name="Crotti E."/>
            <person name="Bazzocchi C."/>
            <person name="Daffonchio D."/>
            <person name="Sacchi L."/>
            <person name="Moya A."/>
            <person name="Latorre A."/>
            <person name="Bandi C."/>
        </authorList>
    </citation>
    <scope>NUCLEOTIDE SEQUENCE [LARGE SCALE GENOMIC DNA]</scope>
    <source>
        <strain evidence="2 3">IricVA</strain>
    </source>
</reference>
<evidence type="ECO:0000256" key="1">
    <source>
        <dbReference type="SAM" id="Phobius"/>
    </source>
</evidence>
<dbReference type="HOGENOM" id="CLU_3027295_0_0_5"/>
<proteinExistence type="predicted"/>
<dbReference type="KEGG" id="mmn:midi_00927"/>
<dbReference type="Proteomes" id="UP000006639">
    <property type="component" value="Chromosome"/>
</dbReference>
<name>F7XX11_MIDMI</name>
<accession>F7XX11</accession>
<protein>
    <submittedName>
        <fullName evidence="2">Uncharacterized protein</fullName>
    </submittedName>
</protein>
<sequence length="55" mass="6351">MIYCNIEQKKLNDLQDLLKDSDYTLKKVDRSTGTGVAITVSYPLIFISFLHFIIK</sequence>
<feature type="transmembrane region" description="Helical" evidence="1">
    <location>
        <begin position="35"/>
        <end position="54"/>
    </location>
</feature>